<keyword evidence="9 10" id="KW-0275">Fatty acid biosynthesis</keyword>
<keyword evidence="8 10" id="KW-0472">Membrane</keyword>
<comment type="subcellular location">
    <subcellularLocation>
        <location evidence="1">Membrane</location>
        <topology evidence="1">Multi-pass membrane protein</topology>
    </subcellularLocation>
</comment>
<dbReference type="Pfam" id="PF01151">
    <property type="entry name" value="ELO"/>
    <property type="match status" value="1"/>
</dbReference>
<keyword evidence="4 10" id="KW-0812">Transmembrane</keyword>
<evidence type="ECO:0000313" key="13">
    <source>
        <dbReference type="Proteomes" id="UP000178129"/>
    </source>
</evidence>
<keyword evidence="5 10" id="KW-0276">Fatty acid metabolism</keyword>
<evidence type="ECO:0000256" key="4">
    <source>
        <dbReference type="ARBA" id="ARBA00022692"/>
    </source>
</evidence>
<keyword evidence="7 10" id="KW-0443">Lipid metabolism</keyword>
<keyword evidence="2 10" id="KW-0444">Lipid biosynthesis</keyword>
<feature type="transmembrane region" description="Helical" evidence="10">
    <location>
        <begin position="240"/>
        <end position="259"/>
    </location>
</feature>
<gene>
    <name evidence="12" type="ORF">RCO7_08110</name>
</gene>
<dbReference type="GO" id="GO:0019367">
    <property type="term" value="P:fatty acid elongation, saturated fatty acid"/>
    <property type="evidence" value="ECO:0007669"/>
    <property type="project" value="TreeGrafter"/>
</dbReference>
<evidence type="ECO:0000256" key="11">
    <source>
        <dbReference type="SAM" id="MobiDB-lite"/>
    </source>
</evidence>
<evidence type="ECO:0000256" key="7">
    <source>
        <dbReference type="ARBA" id="ARBA00023098"/>
    </source>
</evidence>
<dbReference type="AlphaFoldDB" id="A0A1E1K7W7"/>
<name>A0A1E1K7W7_9HELO</name>
<comment type="similarity">
    <text evidence="10">Belongs to the ELO family.</text>
</comment>
<keyword evidence="6 10" id="KW-1133">Transmembrane helix</keyword>
<dbReference type="EMBL" id="FJUW01000007">
    <property type="protein sequence ID" value="CZS94000.1"/>
    <property type="molecule type" value="Genomic_DNA"/>
</dbReference>
<feature type="transmembrane region" description="Helical" evidence="10">
    <location>
        <begin position="54"/>
        <end position="71"/>
    </location>
</feature>
<evidence type="ECO:0000313" key="12">
    <source>
        <dbReference type="EMBL" id="CZS94000.1"/>
    </source>
</evidence>
<evidence type="ECO:0000256" key="1">
    <source>
        <dbReference type="ARBA" id="ARBA00004141"/>
    </source>
</evidence>
<dbReference type="STRING" id="914237.A0A1E1K7W7"/>
<evidence type="ECO:0000256" key="3">
    <source>
        <dbReference type="ARBA" id="ARBA00022679"/>
    </source>
</evidence>
<accession>A0A1E1K7W7</accession>
<sequence length="501" mass="54305">MASSMVHFTTPSSDLFQFPPSNDPRTLPSPPAGSTLFAPPFSIPSSVYNAVLDVRVPITIASVYAVSVFTLNQYNRSRGNKPWAISKTKAFFWFVVAHNIFLAIYSAWTFVGMFGALQRSLPRWTGIATIRPLVDSLCKVHGARGLGNAVAYNGTISEWVSTSSNVLLTEVGTPDPTDVGRLWNEGLAFYGWFFYLSKFYEVLDTVIIIAKGKRSSTLQTYHHAGAMMCMWSGIRFMSPPIWMFVFVNSAIHALMYTYYTLTAFSVPIPRGLKQSLTTMQIMQFLVGTAYASLHSFLSYDIPVQVAGVEETIKDAAAAVSSSMAAAATFAGLGKTIMKYLYRAAGEEGLAENVNGQQQVPAYKSASSSGGGKGSSNGIQYHNEYQTVPCIDTSGQTFAIWLNVFYLTPLTFLFVRFFVKSYLRRSSQKSGKPSKHIMAEGAGKDALKGVGRELNAGHTHAAPNGTPNGTPNGKTNGKANGNGKTNGTPNGTPNGKTNGRKH</sequence>
<dbReference type="GO" id="GO:0042761">
    <property type="term" value="P:very long-chain fatty acid biosynthetic process"/>
    <property type="evidence" value="ECO:0007669"/>
    <property type="project" value="TreeGrafter"/>
</dbReference>
<dbReference type="PANTHER" id="PTHR11157:SF169">
    <property type="entry name" value="ELONGATION OF FATTY ACIDS PROTEIN"/>
    <property type="match status" value="1"/>
</dbReference>
<keyword evidence="13" id="KW-1185">Reference proteome</keyword>
<dbReference type="GO" id="GO:0034625">
    <property type="term" value="P:fatty acid elongation, monounsaturated fatty acid"/>
    <property type="evidence" value="ECO:0007669"/>
    <property type="project" value="TreeGrafter"/>
</dbReference>
<feature type="region of interest" description="Disordered" evidence="11">
    <location>
        <begin position="447"/>
        <end position="501"/>
    </location>
</feature>
<protein>
    <recommendedName>
        <fullName evidence="10">Elongation of fatty acids protein</fullName>
        <ecNumber evidence="10">2.3.1.-</ecNumber>
    </recommendedName>
</protein>
<evidence type="ECO:0000256" key="10">
    <source>
        <dbReference type="RuleBase" id="RU361115"/>
    </source>
</evidence>
<evidence type="ECO:0000256" key="9">
    <source>
        <dbReference type="ARBA" id="ARBA00023160"/>
    </source>
</evidence>
<comment type="catalytic activity">
    <reaction evidence="10">
        <text>an acyl-CoA + malonyl-CoA + H(+) = a 3-oxoacyl-CoA + CO2 + CoA</text>
        <dbReference type="Rhea" id="RHEA:50252"/>
        <dbReference type="ChEBI" id="CHEBI:15378"/>
        <dbReference type="ChEBI" id="CHEBI:16526"/>
        <dbReference type="ChEBI" id="CHEBI:57287"/>
        <dbReference type="ChEBI" id="CHEBI:57384"/>
        <dbReference type="ChEBI" id="CHEBI:58342"/>
        <dbReference type="ChEBI" id="CHEBI:90726"/>
    </reaction>
    <physiologicalReaction direction="left-to-right" evidence="10">
        <dbReference type="Rhea" id="RHEA:50253"/>
    </physiologicalReaction>
</comment>
<evidence type="ECO:0000256" key="5">
    <source>
        <dbReference type="ARBA" id="ARBA00022832"/>
    </source>
</evidence>
<comment type="caution">
    <text evidence="12">The sequence shown here is derived from an EMBL/GenBank/DDBJ whole genome shotgun (WGS) entry which is preliminary data.</text>
</comment>
<dbReference type="EC" id="2.3.1.-" evidence="10"/>
<reference evidence="13" key="1">
    <citation type="submission" date="2016-03" db="EMBL/GenBank/DDBJ databases">
        <authorList>
            <person name="Ploux O."/>
        </authorList>
    </citation>
    <scope>NUCLEOTIDE SEQUENCE [LARGE SCALE GENOMIC DNA]</scope>
    <source>
        <strain evidence="13">UK7</strain>
    </source>
</reference>
<evidence type="ECO:0000256" key="2">
    <source>
        <dbReference type="ARBA" id="ARBA00022516"/>
    </source>
</evidence>
<keyword evidence="3 10" id="KW-0808">Transferase</keyword>
<dbReference type="InParanoid" id="A0A1E1K7W7"/>
<dbReference type="GO" id="GO:0009922">
    <property type="term" value="F:fatty acid elongase activity"/>
    <property type="evidence" value="ECO:0007669"/>
    <property type="project" value="InterPro"/>
</dbReference>
<dbReference type="InterPro" id="IPR002076">
    <property type="entry name" value="ELO_fam"/>
</dbReference>
<feature type="compositionally biased region" description="Low complexity" evidence="11">
    <location>
        <begin position="460"/>
        <end position="501"/>
    </location>
</feature>
<feature type="transmembrane region" description="Helical" evidence="10">
    <location>
        <begin position="189"/>
        <end position="210"/>
    </location>
</feature>
<dbReference type="PANTHER" id="PTHR11157">
    <property type="entry name" value="FATTY ACID ACYL TRANSFERASE-RELATED"/>
    <property type="match status" value="1"/>
</dbReference>
<dbReference type="GO" id="GO:0030148">
    <property type="term" value="P:sphingolipid biosynthetic process"/>
    <property type="evidence" value="ECO:0007669"/>
    <property type="project" value="TreeGrafter"/>
</dbReference>
<proteinExistence type="inferred from homology"/>
<dbReference type="GO" id="GO:0005789">
    <property type="term" value="C:endoplasmic reticulum membrane"/>
    <property type="evidence" value="ECO:0007669"/>
    <property type="project" value="TreeGrafter"/>
</dbReference>
<evidence type="ECO:0000256" key="6">
    <source>
        <dbReference type="ARBA" id="ARBA00022989"/>
    </source>
</evidence>
<organism evidence="12 13">
    <name type="scientific">Rhynchosporium graminicola</name>
    <dbReference type="NCBI Taxonomy" id="2792576"/>
    <lineage>
        <taxon>Eukaryota</taxon>
        <taxon>Fungi</taxon>
        <taxon>Dikarya</taxon>
        <taxon>Ascomycota</taxon>
        <taxon>Pezizomycotina</taxon>
        <taxon>Leotiomycetes</taxon>
        <taxon>Helotiales</taxon>
        <taxon>Ploettnerulaceae</taxon>
        <taxon>Rhynchosporium</taxon>
    </lineage>
</organism>
<feature type="transmembrane region" description="Helical" evidence="10">
    <location>
        <begin position="91"/>
        <end position="114"/>
    </location>
</feature>
<evidence type="ECO:0000256" key="8">
    <source>
        <dbReference type="ARBA" id="ARBA00023136"/>
    </source>
</evidence>
<dbReference type="Proteomes" id="UP000178129">
    <property type="component" value="Unassembled WGS sequence"/>
</dbReference>
<dbReference type="GO" id="GO:0034626">
    <property type="term" value="P:fatty acid elongation, polyunsaturated fatty acid"/>
    <property type="evidence" value="ECO:0007669"/>
    <property type="project" value="TreeGrafter"/>
</dbReference>
<feature type="transmembrane region" description="Helical" evidence="10">
    <location>
        <begin position="397"/>
        <end position="418"/>
    </location>
</feature>